<sequence>MLVKAIMSEGDQVPVYLIFESTHTGFPFLGISATGKKVRFSLMMMLRIADGKIIEKRSHVECE</sequence>
<reference evidence="1 2" key="1">
    <citation type="submission" date="2024-09" db="EMBL/GenBank/DDBJ databases">
        <authorList>
            <person name="Sun Q."/>
            <person name="Mori K."/>
        </authorList>
    </citation>
    <scope>NUCLEOTIDE SEQUENCE [LARGE SCALE GENOMIC DNA]</scope>
    <source>
        <strain evidence="1 2">NCAIM B.02610</strain>
    </source>
</reference>
<organism evidence="1 2">
    <name type="scientific">Halalkalibacter kiskunsagensis</name>
    <dbReference type="NCBI Taxonomy" id="1548599"/>
    <lineage>
        <taxon>Bacteria</taxon>
        <taxon>Bacillati</taxon>
        <taxon>Bacillota</taxon>
        <taxon>Bacilli</taxon>
        <taxon>Bacillales</taxon>
        <taxon>Bacillaceae</taxon>
        <taxon>Halalkalibacter</taxon>
    </lineage>
</organism>
<comment type="caution">
    <text evidence="1">The sequence shown here is derived from an EMBL/GenBank/DDBJ whole genome shotgun (WGS) entry which is preliminary data.</text>
</comment>
<dbReference type="EMBL" id="JBHLUX010000030">
    <property type="protein sequence ID" value="MFC0471081.1"/>
    <property type="molecule type" value="Genomic_DNA"/>
</dbReference>
<dbReference type="RefSeq" id="WP_390183858.1">
    <property type="nucleotide sequence ID" value="NZ_JBHLUX010000030.1"/>
</dbReference>
<dbReference type="Gene3D" id="3.10.450.50">
    <property type="match status" value="1"/>
</dbReference>
<keyword evidence="2" id="KW-1185">Reference proteome</keyword>
<proteinExistence type="predicted"/>
<dbReference type="InterPro" id="IPR032710">
    <property type="entry name" value="NTF2-like_dom_sf"/>
</dbReference>
<dbReference type="Proteomes" id="UP001589838">
    <property type="component" value="Unassembled WGS sequence"/>
</dbReference>
<dbReference type="SUPFAM" id="SSF54427">
    <property type="entry name" value="NTF2-like"/>
    <property type="match status" value="1"/>
</dbReference>
<evidence type="ECO:0000313" key="1">
    <source>
        <dbReference type="EMBL" id="MFC0471081.1"/>
    </source>
</evidence>
<gene>
    <name evidence="1" type="ORF">ACFFHM_11455</name>
</gene>
<name>A0ABV6KCQ8_9BACI</name>
<evidence type="ECO:0000313" key="2">
    <source>
        <dbReference type="Proteomes" id="UP001589838"/>
    </source>
</evidence>
<protein>
    <submittedName>
        <fullName evidence="1">Ester cyclase</fullName>
    </submittedName>
</protein>
<dbReference type="Pfam" id="PF07366">
    <property type="entry name" value="SnoaL"/>
    <property type="match status" value="1"/>
</dbReference>
<accession>A0ABV6KCQ8</accession>
<dbReference type="InterPro" id="IPR009959">
    <property type="entry name" value="Cyclase_SnoaL-like"/>
</dbReference>